<sequence>MINMNLAPKNPFDGQVWTINGVKYVYMNSQWVPVEQPPPKDGAPGKSAYELAGGDAVWTSIDLWLVSLKSTVPGPKGADSTVPGPKGADAVISGIVESPIRDFNIAFRPSATLVTSVYYTVDLNAGVSLNVGSQTSGVQLLCDAANPPVTIRDEVSFTLAGTLTLNLGLSQVQRRTLSFLVPKSWYVMLKKTGAGASTLIRQNEVMF</sequence>
<name>A0A1I9L2F5_9CAUD</name>
<protein>
    <submittedName>
        <fullName evidence="1">Uncharacterized protein</fullName>
    </submittedName>
</protein>
<reference evidence="1 2" key="1">
    <citation type="submission" date="2015-11" db="EMBL/GenBank/DDBJ databases">
        <title>Bacteriophages of Xanthomonas arboricola pv. juglandis: Characterization of two phages.</title>
        <authorList>
            <person name="Domotor D."/>
            <person name="Frank T."/>
            <person name="Rakhely G."/>
            <person name="Doffkay Z."/>
            <person name="Schneider G."/>
            <person name="Kovacs T."/>
        </authorList>
    </citation>
    <scope>NUCLEOTIDE SEQUENCE [LARGE SCALE GENOMIC DNA]</scope>
</reference>
<organism evidence="1 2">
    <name type="scientific">Xanthomonas phage XAJ2</name>
    <dbReference type="NCBI Taxonomy" id="1775249"/>
    <lineage>
        <taxon>Viruses</taxon>
        <taxon>Duplodnaviria</taxon>
        <taxon>Heunggongvirae</taxon>
        <taxon>Uroviricota</taxon>
        <taxon>Caudoviricetes</taxon>
        <taxon>Caudoviricetes incertae sedis</taxon>
        <taxon>Xajduovirus</taxon>
        <taxon>Xajduovirus XAJ2</taxon>
    </lineage>
</organism>
<dbReference type="EMBL" id="KU197014">
    <property type="protein sequence ID" value="AMW36142.1"/>
    <property type="molecule type" value="Genomic_DNA"/>
</dbReference>
<evidence type="ECO:0000313" key="2">
    <source>
        <dbReference type="Proteomes" id="UP000225190"/>
    </source>
</evidence>
<proteinExistence type="predicted"/>
<accession>A0A1I9L2F5</accession>
<keyword evidence="2" id="KW-1185">Reference proteome</keyword>
<evidence type="ECO:0000313" key="1">
    <source>
        <dbReference type="EMBL" id="AMW36142.1"/>
    </source>
</evidence>
<dbReference type="Proteomes" id="UP000225190">
    <property type="component" value="Segment"/>
</dbReference>